<reference evidence="1" key="1">
    <citation type="submission" date="2023-03" db="EMBL/GenBank/DDBJ databases">
        <title>Massive genome expansion in bonnet fungi (Mycena s.s.) driven by repeated elements and novel gene families across ecological guilds.</title>
        <authorList>
            <consortium name="Lawrence Berkeley National Laboratory"/>
            <person name="Harder C.B."/>
            <person name="Miyauchi S."/>
            <person name="Viragh M."/>
            <person name="Kuo A."/>
            <person name="Thoen E."/>
            <person name="Andreopoulos B."/>
            <person name="Lu D."/>
            <person name="Skrede I."/>
            <person name="Drula E."/>
            <person name="Henrissat B."/>
            <person name="Morin E."/>
            <person name="Kohler A."/>
            <person name="Barry K."/>
            <person name="LaButti K."/>
            <person name="Morin E."/>
            <person name="Salamov A."/>
            <person name="Lipzen A."/>
            <person name="Mereny Z."/>
            <person name="Hegedus B."/>
            <person name="Baldrian P."/>
            <person name="Stursova M."/>
            <person name="Weitz H."/>
            <person name="Taylor A."/>
            <person name="Grigoriev I.V."/>
            <person name="Nagy L.G."/>
            <person name="Martin F."/>
            <person name="Kauserud H."/>
        </authorList>
    </citation>
    <scope>NUCLEOTIDE SEQUENCE</scope>
    <source>
        <strain evidence="1">9144</strain>
    </source>
</reference>
<dbReference type="Proteomes" id="UP001219525">
    <property type="component" value="Unassembled WGS sequence"/>
</dbReference>
<organism evidence="1 2">
    <name type="scientific">Mycena pura</name>
    <dbReference type="NCBI Taxonomy" id="153505"/>
    <lineage>
        <taxon>Eukaryota</taxon>
        <taxon>Fungi</taxon>
        <taxon>Dikarya</taxon>
        <taxon>Basidiomycota</taxon>
        <taxon>Agaricomycotina</taxon>
        <taxon>Agaricomycetes</taxon>
        <taxon>Agaricomycetidae</taxon>
        <taxon>Agaricales</taxon>
        <taxon>Marasmiineae</taxon>
        <taxon>Mycenaceae</taxon>
        <taxon>Mycena</taxon>
    </lineage>
</organism>
<comment type="caution">
    <text evidence="1">The sequence shown here is derived from an EMBL/GenBank/DDBJ whole genome shotgun (WGS) entry which is preliminary data.</text>
</comment>
<dbReference type="EMBL" id="JARJCW010000004">
    <property type="protein sequence ID" value="KAJ7225435.1"/>
    <property type="molecule type" value="Genomic_DNA"/>
</dbReference>
<name>A0AAD7E2Q4_9AGAR</name>
<accession>A0AAD7E2Q4</accession>
<proteinExistence type="predicted"/>
<sequence>MSTHVTEGHDATLGITVPFTGSEALFMGKVLDCILEYIGLLHRNFHCSQSSTVAYLVKLNRNTLYVLAVTRASLRELRRLVREREVLISKRADAVRCAAILALRTRVEDKQHAHYPPPHTITAFPPLAQLINDPFDIPLAPEDPRLHSALSLPDARTFIAAWCAETQAGLAALLPAADAAVDPPQALERATSVFLARSKGRRMPEGTDMVPSSGAPRRVPWVARGALGSSCALAVQLEMDPLYATSTQMDAADVFHDNERNSASAVLHHTPLWRCLTPLATEDVRRREGEDDSFLLHMWACTARNDYVSGFAQHTHVVEHVRTRYETKSKPLNGRNFRDDEVGTKKDIICANVQLSGIDACAMCTLATWREITRRKRVEVHVTLCDESATFGFASSSTCSLRSWVDIGKVLKRRQCWVTATRAEVEWCIGATSVFANGAGTALKQGQ</sequence>
<keyword evidence="2" id="KW-1185">Reference proteome</keyword>
<protein>
    <submittedName>
        <fullName evidence="1">Uncharacterized protein</fullName>
    </submittedName>
</protein>
<dbReference type="AlphaFoldDB" id="A0AAD7E2Q4"/>
<gene>
    <name evidence="1" type="ORF">GGX14DRAFT_638730</name>
</gene>
<evidence type="ECO:0000313" key="1">
    <source>
        <dbReference type="EMBL" id="KAJ7225435.1"/>
    </source>
</evidence>
<evidence type="ECO:0000313" key="2">
    <source>
        <dbReference type="Proteomes" id="UP001219525"/>
    </source>
</evidence>